<evidence type="ECO:0000256" key="8">
    <source>
        <dbReference type="ARBA" id="ARBA00038436"/>
    </source>
</evidence>
<accession>A0A1I0TY16</accession>
<dbReference type="InterPro" id="IPR055348">
    <property type="entry name" value="DctQ"/>
</dbReference>
<dbReference type="GO" id="GO:0022857">
    <property type="term" value="F:transmembrane transporter activity"/>
    <property type="evidence" value="ECO:0007669"/>
    <property type="project" value="UniProtKB-UniRule"/>
</dbReference>
<evidence type="ECO:0000313" key="12">
    <source>
        <dbReference type="Proteomes" id="UP000182312"/>
    </source>
</evidence>
<evidence type="ECO:0000256" key="1">
    <source>
        <dbReference type="ARBA" id="ARBA00004429"/>
    </source>
</evidence>
<comment type="subunit">
    <text evidence="9">The complex comprises the extracytoplasmic solute receptor protein and the two transmembrane proteins.</text>
</comment>
<dbReference type="InterPro" id="IPR007387">
    <property type="entry name" value="TRAP_DctQ"/>
</dbReference>
<organism evidence="11 12">
    <name type="scientific">Paracoccus halophilus</name>
    <dbReference type="NCBI Taxonomy" id="376733"/>
    <lineage>
        <taxon>Bacteria</taxon>
        <taxon>Pseudomonadati</taxon>
        <taxon>Pseudomonadota</taxon>
        <taxon>Alphaproteobacteria</taxon>
        <taxon>Rhodobacterales</taxon>
        <taxon>Paracoccaceae</taxon>
        <taxon>Paracoccus</taxon>
    </lineage>
</organism>
<keyword evidence="6 9" id="KW-1133">Transmembrane helix</keyword>
<evidence type="ECO:0000259" key="10">
    <source>
        <dbReference type="Pfam" id="PF04290"/>
    </source>
</evidence>
<keyword evidence="3" id="KW-1003">Cell membrane</keyword>
<keyword evidence="7 9" id="KW-0472">Membrane</keyword>
<gene>
    <name evidence="11" type="ORF">SAMN04487972_11567</name>
</gene>
<dbReference type="EMBL" id="FOJO01000015">
    <property type="protein sequence ID" value="SFA56628.1"/>
    <property type="molecule type" value="Genomic_DNA"/>
</dbReference>
<feature type="domain" description="Tripartite ATP-independent periplasmic transporters DctQ component" evidence="10">
    <location>
        <begin position="12"/>
        <end position="131"/>
    </location>
</feature>
<dbReference type="GO" id="GO:0005886">
    <property type="term" value="C:plasma membrane"/>
    <property type="evidence" value="ECO:0007669"/>
    <property type="project" value="UniProtKB-SubCell"/>
</dbReference>
<evidence type="ECO:0000256" key="9">
    <source>
        <dbReference type="RuleBase" id="RU369079"/>
    </source>
</evidence>
<dbReference type="AlphaFoldDB" id="A0A1I0TY16"/>
<dbReference type="GO" id="GO:0015740">
    <property type="term" value="P:C4-dicarboxylate transport"/>
    <property type="evidence" value="ECO:0007669"/>
    <property type="project" value="TreeGrafter"/>
</dbReference>
<keyword evidence="2 9" id="KW-0813">Transport</keyword>
<evidence type="ECO:0000256" key="7">
    <source>
        <dbReference type="ARBA" id="ARBA00023136"/>
    </source>
</evidence>
<comment type="subcellular location">
    <subcellularLocation>
        <location evidence="1 9">Cell inner membrane</location>
        <topology evidence="1 9">Multi-pass membrane protein</topology>
    </subcellularLocation>
</comment>
<sequence length="143" mass="15409">MLANLLLAGMPVVIGWQVVARFLLGAPSMWAEELGRYLLVAATMLCSAILIEKNDHIAIETVVKMLPGRPRIALTWLRDAISLTICGLIAWYGPTPVGIGVRQSSAGMPIKMSLPCLAIPVGAALMALILVLGRINRQHQQES</sequence>
<evidence type="ECO:0000313" key="11">
    <source>
        <dbReference type="EMBL" id="SFA56628.1"/>
    </source>
</evidence>
<proteinExistence type="inferred from homology"/>
<protein>
    <recommendedName>
        <fullName evidence="9">TRAP transporter small permease protein</fullName>
    </recommendedName>
</protein>
<comment type="caution">
    <text evidence="9">Lacks conserved residue(s) required for the propagation of feature annotation.</text>
</comment>
<dbReference type="Proteomes" id="UP000182312">
    <property type="component" value="Unassembled WGS sequence"/>
</dbReference>
<evidence type="ECO:0000256" key="2">
    <source>
        <dbReference type="ARBA" id="ARBA00022448"/>
    </source>
</evidence>
<name>A0A1I0TY16_9RHOB</name>
<evidence type="ECO:0000256" key="5">
    <source>
        <dbReference type="ARBA" id="ARBA00022692"/>
    </source>
</evidence>
<feature type="transmembrane region" description="Helical" evidence="9">
    <location>
        <begin position="112"/>
        <end position="133"/>
    </location>
</feature>
<keyword evidence="5 9" id="KW-0812">Transmembrane</keyword>
<dbReference type="PANTHER" id="PTHR35011:SF2">
    <property type="entry name" value="2,3-DIKETO-L-GULONATE TRAP TRANSPORTER SMALL PERMEASE PROTEIN YIAM"/>
    <property type="match status" value="1"/>
</dbReference>
<dbReference type="PANTHER" id="PTHR35011">
    <property type="entry name" value="2,3-DIKETO-L-GULONATE TRAP TRANSPORTER SMALL PERMEASE PROTEIN YIAM"/>
    <property type="match status" value="1"/>
</dbReference>
<evidence type="ECO:0000256" key="3">
    <source>
        <dbReference type="ARBA" id="ARBA00022475"/>
    </source>
</evidence>
<dbReference type="Pfam" id="PF04290">
    <property type="entry name" value="DctQ"/>
    <property type="match status" value="1"/>
</dbReference>
<keyword evidence="4 9" id="KW-0997">Cell inner membrane</keyword>
<comment type="function">
    <text evidence="9">Part of the tripartite ATP-independent periplasmic (TRAP) transport system.</text>
</comment>
<evidence type="ECO:0000256" key="6">
    <source>
        <dbReference type="ARBA" id="ARBA00022989"/>
    </source>
</evidence>
<reference evidence="11 12" key="1">
    <citation type="submission" date="2016-10" db="EMBL/GenBank/DDBJ databases">
        <authorList>
            <person name="de Groot N.N."/>
        </authorList>
    </citation>
    <scope>NUCLEOTIDE SEQUENCE [LARGE SCALE GENOMIC DNA]</scope>
    <source>
        <strain evidence="11 12">CGMCC 1.6117</strain>
    </source>
</reference>
<evidence type="ECO:0000256" key="4">
    <source>
        <dbReference type="ARBA" id="ARBA00022519"/>
    </source>
</evidence>
<comment type="similarity">
    <text evidence="8 9">Belongs to the TRAP transporter small permease family.</text>
</comment>
<feature type="transmembrane region" description="Helical" evidence="9">
    <location>
        <begin position="72"/>
        <end position="92"/>
    </location>
</feature>
<feature type="transmembrane region" description="Helical" evidence="9">
    <location>
        <begin position="34"/>
        <end position="51"/>
    </location>
</feature>